<dbReference type="SUPFAM" id="SSF52266">
    <property type="entry name" value="SGNH hydrolase"/>
    <property type="match status" value="1"/>
</dbReference>
<dbReference type="InterPro" id="IPR032740">
    <property type="entry name" value="GxDLY"/>
</dbReference>
<feature type="non-terminal residue" evidence="3">
    <location>
        <position position="1"/>
    </location>
</feature>
<evidence type="ECO:0008006" key="4">
    <source>
        <dbReference type="Google" id="ProtNLM"/>
    </source>
</evidence>
<dbReference type="EMBL" id="UINC01032234">
    <property type="protein sequence ID" value="SVB19557.1"/>
    <property type="molecule type" value="Genomic_DNA"/>
</dbReference>
<organism evidence="3">
    <name type="scientific">marine metagenome</name>
    <dbReference type="NCBI Taxonomy" id="408172"/>
    <lineage>
        <taxon>unclassified sequences</taxon>
        <taxon>metagenomes</taxon>
        <taxon>ecological metagenomes</taxon>
    </lineage>
</organism>
<name>A0A382C2A4_9ZZZZ</name>
<dbReference type="InterPro" id="IPR013830">
    <property type="entry name" value="SGNH_hydro"/>
</dbReference>
<evidence type="ECO:0000313" key="3">
    <source>
        <dbReference type="EMBL" id="SVB19557.1"/>
    </source>
</evidence>
<evidence type="ECO:0000259" key="2">
    <source>
        <dbReference type="Pfam" id="PF14607"/>
    </source>
</evidence>
<proteinExistence type="predicted"/>
<sequence length="298" mass="33377">WDLSKSSAGLSVRFHTNSSSISLKWEVLNDFSMNHMADTGIKGIDLYFNNSGLWQYVGTGRPSGKINEQLIIDNMNLEMREYKLYLPLYDGIESLDIGIDPNSLIKKPTKSNSQPIVFYGTSITQGGCASRPGMAHTNIISRKLNIDCINFGFSGNGRMETSIGALIAGIDASLFVIECMANVTKDMVSKNTIPLVRIIREEHPNTPIIFIENIIYESGYLDNTIKEELENKNIELKNQYNKMLKEGIVNLFYVDNTDALGTDHEGTVDGVHFTDLGFLRYADYLIDNFHKLGVLDLN</sequence>
<dbReference type="AlphaFoldDB" id="A0A382C2A4"/>
<accession>A0A382C2A4</accession>
<dbReference type="InterPro" id="IPR036514">
    <property type="entry name" value="SGNH_hydro_sf"/>
</dbReference>
<dbReference type="Gene3D" id="3.40.50.1110">
    <property type="entry name" value="SGNH hydrolase"/>
    <property type="match status" value="1"/>
</dbReference>
<dbReference type="Pfam" id="PF14607">
    <property type="entry name" value="GxDLY"/>
    <property type="match status" value="1"/>
</dbReference>
<feature type="domain" description="SGNH hydrolase-type esterase N-terminal" evidence="2">
    <location>
        <begin position="1"/>
        <end position="104"/>
    </location>
</feature>
<protein>
    <recommendedName>
        <fullName evidence="4">SGNH hydrolase-type esterase domain-containing protein</fullName>
    </recommendedName>
</protein>
<feature type="domain" description="SGNH hydrolase-type esterase" evidence="1">
    <location>
        <begin position="114"/>
        <end position="285"/>
    </location>
</feature>
<reference evidence="3" key="1">
    <citation type="submission" date="2018-05" db="EMBL/GenBank/DDBJ databases">
        <authorList>
            <person name="Lanie J.A."/>
            <person name="Ng W.-L."/>
            <person name="Kazmierczak K.M."/>
            <person name="Andrzejewski T.M."/>
            <person name="Davidsen T.M."/>
            <person name="Wayne K.J."/>
            <person name="Tettelin H."/>
            <person name="Glass J.I."/>
            <person name="Rusch D."/>
            <person name="Podicherti R."/>
            <person name="Tsui H.-C.T."/>
            <person name="Winkler M.E."/>
        </authorList>
    </citation>
    <scope>NUCLEOTIDE SEQUENCE</scope>
</reference>
<dbReference type="Gene3D" id="2.60.120.260">
    <property type="entry name" value="Galactose-binding domain-like"/>
    <property type="match status" value="1"/>
</dbReference>
<evidence type="ECO:0000259" key="1">
    <source>
        <dbReference type="Pfam" id="PF14606"/>
    </source>
</evidence>
<gene>
    <name evidence="3" type="ORF">METZ01_LOCUS172411</name>
</gene>
<dbReference type="Pfam" id="PF14606">
    <property type="entry name" value="Lipase_GDSL_3"/>
    <property type="match status" value="1"/>
</dbReference>
<dbReference type="CDD" id="cd01844">
    <property type="entry name" value="SGNH_hydrolase_like_6"/>
    <property type="match status" value="1"/>
</dbReference>